<reference evidence="3" key="1">
    <citation type="submission" date="2021-06" db="EMBL/GenBank/DDBJ databases">
        <title>Comparative genomics, transcriptomics and evolutionary studies reveal genomic signatures of adaptation to plant cell wall in hemibiotrophic fungi.</title>
        <authorList>
            <consortium name="DOE Joint Genome Institute"/>
            <person name="Baroncelli R."/>
            <person name="Diaz J.F."/>
            <person name="Benocci T."/>
            <person name="Peng M."/>
            <person name="Battaglia E."/>
            <person name="Haridas S."/>
            <person name="Andreopoulos W."/>
            <person name="Labutti K."/>
            <person name="Pangilinan J."/>
            <person name="Floch G.L."/>
            <person name="Makela M.R."/>
            <person name="Henrissat B."/>
            <person name="Grigoriev I.V."/>
            <person name="Crouch J.A."/>
            <person name="De Vries R.P."/>
            <person name="Sukno S.A."/>
            <person name="Thon M.R."/>
        </authorList>
    </citation>
    <scope>NUCLEOTIDE SEQUENCE</scope>
    <source>
        <strain evidence="3">CBS 102054</strain>
    </source>
</reference>
<protein>
    <recommendedName>
        <fullName evidence="2">Nephrocystin 3-like N-terminal domain-containing protein</fullName>
    </recommendedName>
</protein>
<evidence type="ECO:0000313" key="4">
    <source>
        <dbReference type="Proteomes" id="UP001243989"/>
    </source>
</evidence>
<evidence type="ECO:0000256" key="1">
    <source>
        <dbReference type="ARBA" id="ARBA00022737"/>
    </source>
</evidence>
<comment type="caution">
    <text evidence="3">The sequence shown here is derived from an EMBL/GenBank/DDBJ whole genome shotgun (WGS) entry which is preliminary data.</text>
</comment>
<dbReference type="Proteomes" id="UP001243989">
    <property type="component" value="Unassembled WGS sequence"/>
</dbReference>
<dbReference type="AlphaFoldDB" id="A0AAI9ZL17"/>
<proteinExistence type="predicted"/>
<keyword evidence="4" id="KW-1185">Reference proteome</keyword>
<organism evidence="3 4">
    <name type="scientific">Colletotrichum phormii</name>
    <dbReference type="NCBI Taxonomy" id="359342"/>
    <lineage>
        <taxon>Eukaryota</taxon>
        <taxon>Fungi</taxon>
        <taxon>Dikarya</taxon>
        <taxon>Ascomycota</taxon>
        <taxon>Pezizomycotina</taxon>
        <taxon>Sordariomycetes</taxon>
        <taxon>Hypocreomycetidae</taxon>
        <taxon>Glomerellales</taxon>
        <taxon>Glomerellaceae</taxon>
        <taxon>Colletotrichum</taxon>
        <taxon>Colletotrichum acutatum species complex</taxon>
    </lineage>
</organism>
<dbReference type="PANTHER" id="PTHR10039">
    <property type="entry name" value="AMELOGENIN"/>
    <property type="match status" value="1"/>
</dbReference>
<dbReference type="SUPFAM" id="SSF52540">
    <property type="entry name" value="P-loop containing nucleoside triphosphate hydrolases"/>
    <property type="match status" value="1"/>
</dbReference>
<evidence type="ECO:0000259" key="2">
    <source>
        <dbReference type="Pfam" id="PF24883"/>
    </source>
</evidence>
<dbReference type="EMBL" id="JAHMHQ010000016">
    <property type="protein sequence ID" value="KAK1633946.1"/>
    <property type="molecule type" value="Genomic_DNA"/>
</dbReference>
<name>A0AAI9ZL17_9PEZI</name>
<dbReference type="Pfam" id="PF24883">
    <property type="entry name" value="NPHP3_N"/>
    <property type="match status" value="1"/>
</dbReference>
<evidence type="ECO:0000313" key="3">
    <source>
        <dbReference type="EMBL" id="KAK1633946.1"/>
    </source>
</evidence>
<dbReference type="InterPro" id="IPR056884">
    <property type="entry name" value="NPHP3-like_N"/>
</dbReference>
<gene>
    <name evidence="3" type="ORF">BDP81DRAFT_63663</name>
</gene>
<dbReference type="PANTHER" id="PTHR10039:SF16">
    <property type="entry name" value="GPI INOSITOL-DEACYLASE"/>
    <property type="match status" value="1"/>
</dbReference>
<accession>A0AAI9ZL17</accession>
<dbReference type="Gene3D" id="3.40.50.300">
    <property type="entry name" value="P-loop containing nucleotide triphosphate hydrolases"/>
    <property type="match status" value="1"/>
</dbReference>
<keyword evidence="1" id="KW-0677">Repeat</keyword>
<feature type="domain" description="Nephrocystin 3-like N-terminal" evidence="2">
    <location>
        <begin position="199"/>
        <end position="362"/>
    </location>
</feature>
<sequence length="538" mass="61388">MAEAFGLVASVFATIQIADRVVSICKHYIEHVQGAPSDLRTILVETSSVGAALQNVDFLLKFEEPNSPLRKALDGNAGPVGECHGAIEQLEKLIASDETQAQGTRGMKRRKLQVTMRTLAWPLKETKARSLLQDIARCKNTISLALTATSFHDIKLIREKTSRIQQALTENQRTEVYKWLRHTEPSSIHHRACTNYEPGTCDWMSRTSEWAQFSRGDLRCLCIHGIPGAGKTILASQLTEKLEESCQEPTPNDSKSIGIYYCCYFGHNQDESAPFLRWILERMCRKAEQVPDQLWRMFKDGGDPSLSGLLAALETASSYFSSVKIMIDTVDESSPREELLKVLRDLATDFRFSKIQLLVTSREYLDIDKVMRDISTEVSMRNEYLDADIRLYIETRLATNDKLKDWTEDLRKEALEALCDGAKGMFRWVVCQLDALRRIKGTKATIRNELKNLPRTLNDTYDRIFEMVPEEDHPIVLSALDWICFNNKVFSDESISCNVLLEAIERDLNQKKIGPTRLPLRCRDASRIMWLSHYSHRT</sequence>
<dbReference type="RefSeq" id="XP_060442553.1">
    <property type="nucleotide sequence ID" value="XM_060596088.1"/>
</dbReference>
<dbReference type="GeneID" id="85480950"/>
<dbReference type="InterPro" id="IPR027417">
    <property type="entry name" value="P-loop_NTPase"/>
</dbReference>